<dbReference type="AlphaFoldDB" id="A0A540KYI4"/>
<comment type="caution">
    <text evidence="2">The sequence shown here is derived from an EMBL/GenBank/DDBJ whole genome shotgun (WGS) entry which is preliminary data.</text>
</comment>
<protein>
    <submittedName>
        <fullName evidence="2">Uncharacterized protein</fullName>
    </submittedName>
</protein>
<reference evidence="2 3" key="1">
    <citation type="journal article" date="2019" name="G3 (Bethesda)">
        <title>Sequencing of a Wild Apple (Malus baccata) Genome Unravels the Differences Between Cultivated and Wild Apple Species Regarding Disease Resistance and Cold Tolerance.</title>
        <authorList>
            <person name="Chen X."/>
        </authorList>
    </citation>
    <scope>NUCLEOTIDE SEQUENCE [LARGE SCALE GENOMIC DNA]</scope>
    <source>
        <strain evidence="3">cv. Shandingzi</strain>
        <tissue evidence="2">Leaves</tissue>
    </source>
</reference>
<dbReference type="Proteomes" id="UP000315295">
    <property type="component" value="Unassembled WGS sequence"/>
</dbReference>
<accession>A0A540KYI4</accession>
<keyword evidence="3" id="KW-1185">Reference proteome</keyword>
<evidence type="ECO:0000256" key="1">
    <source>
        <dbReference type="SAM" id="MobiDB-lite"/>
    </source>
</evidence>
<evidence type="ECO:0000313" key="3">
    <source>
        <dbReference type="Proteomes" id="UP000315295"/>
    </source>
</evidence>
<organism evidence="2 3">
    <name type="scientific">Malus baccata</name>
    <name type="common">Siberian crab apple</name>
    <name type="synonym">Pyrus baccata</name>
    <dbReference type="NCBI Taxonomy" id="106549"/>
    <lineage>
        <taxon>Eukaryota</taxon>
        <taxon>Viridiplantae</taxon>
        <taxon>Streptophyta</taxon>
        <taxon>Embryophyta</taxon>
        <taxon>Tracheophyta</taxon>
        <taxon>Spermatophyta</taxon>
        <taxon>Magnoliopsida</taxon>
        <taxon>eudicotyledons</taxon>
        <taxon>Gunneridae</taxon>
        <taxon>Pentapetalae</taxon>
        <taxon>rosids</taxon>
        <taxon>fabids</taxon>
        <taxon>Rosales</taxon>
        <taxon>Rosaceae</taxon>
        <taxon>Amygdaloideae</taxon>
        <taxon>Maleae</taxon>
        <taxon>Malus</taxon>
    </lineage>
</organism>
<gene>
    <name evidence="2" type="ORF">C1H46_035184</name>
</gene>
<dbReference type="EMBL" id="VIEB01000866">
    <property type="protein sequence ID" value="TQD79276.1"/>
    <property type="molecule type" value="Genomic_DNA"/>
</dbReference>
<evidence type="ECO:0000313" key="2">
    <source>
        <dbReference type="EMBL" id="TQD79276.1"/>
    </source>
</evidence>
<sequence>MMFEENFLLLPKASGISYSSLNMLTVETVIQNKVHKSLQAILPAYAYVVWYENFMIGTKFRHAILCDQTSKKELEQGLRPRGPRDSHESPKGAT</sequence>
<proteinExistence type="predicted"/>
<feature type="region of interest" description="Disordered" evidence="1">
    <location>
        <begin position="74"/>
        <end position="94"/>
    </location>
</feature>
<name>A0A540KYI4_MALBA</name>